<dbReference type="EMBL" id="VHII01000015">
    <property type="protein sequence ID" value="KAF1380256.1"/>
    <property type="molecule type" value="Genomic_DNA"/>
</dbReference>
<dbReference type="AlphaFoldDB" id="A0A6A5EC97"/>
<proteinExistence type="predicted"/>
<accession>A0A6A5EC97</accession>
<gene>
    <name evidence="1" type="ORF">PFLUV_G00184940</name>
</gene>
<dbReference type="PANTHER" id="PTHR31912">
    <property type="entry name" value="IP13529P"/>
    <property type="match status" value="1"/>
</dbReference>
<comment type="caution">
    <text evidence="1">The sequence shown here is derived from an EMBL/GenBank/DDBJ whole genome shotgun (WGS) entry which is preliminary data.</text>
</comment>
<keyword evidence="2" id="KW-1185">Reference proteome</keyword>
<dbReference type="Proteomes" id="UP000465112">
    <property type="component" value="Chromosome 15"/>
</dbReference>
<protein>
    <submittedName>
        <fullName evidence="1">Uncharacterized protein</fullName>
    </submittedName>
</protein>
<evidence type="ECO:0000313" key="2">
    <source>
        <dbReference type="Proteomes" id="UP000465112"/>
    </source>
</evidence>
<dbReference type="PANTHER" id="PTHR31912:SF34">
    <property type="entry name" value="NOTOCHORD-RELATED PROTEIN"/>
    <property type="match status" value="1"/>
</dbReference>
<reference evidence="1 2" key="1">
    <citation type="submission" date="2019-06" db="EMBL/GenBank/DDBJ databases">
        <title>A chromosome-scale genome assembly of the European perch, Perca fluviatilis.</title>
        <authorList>
            <person name="Roques C."/>
            <person name="Zahm M."/>
            <person name="Cabau C."/>
            <person name="Klopp C."/>
            <person name="Bouchez O."/>
            <person name="Donnadieu C."/>
            <person name="Kuhl H."/>
            <person name="Gislard M."/>
            <person name="Guendouz S."/>
            <person name="Journot L."/>
            <person name="Haffray P."/>
            <person name="Bestin A."/>
            <person name="Morvezen R."/>
            <person name="Feron R."/>
            <person name="Wen M."/>
            <person name="Jouanno E."/>
            <person name="Herpin A."/>
            <person name="Schartl M."/>
            <person name="Postlethwait J."/>
            <person name="Schaerlinger B."/>
            <person name="Chardard D."/>
            <person name="Lecocq T."/>
            <person name="Poncet C."/>
            <person name="Jaffrelo L."/>
            <person name="Lampietro C."/>
            <person name="Guiguen Y."/>
        </authorList>
    </citation>
    <scope>NUCLEOTIDE SEQUENCE [LARGE SCALE GENOMIC DNA]</scope>
    <source>
        <tissue evidence="1">Blood</tissue>
    </source>
</reference>
<organism evidence="1 2">
    <name type="scientific">Perca fluviatilis</name>
    <name type="common">European perch</name>
    <dbReference type="NCBI Taxonomy" id="8168"/>
    <lineage>
        <taxon>Eukaryota</taxon>
        <taxon>Metazoa</taxon>
        <taxon>Chordata</taxon>
        <taxon>Craniata</taxon>
        <taxon>Vertebrata</taxon>
        <taxon>Euteleostomi</taxon>
        <taxon>Actinopterygii</taxon>
        <taxon>Neopterygii</taxon>
        <taxon>Teleostei</taxon>
        <taxon>Neoteleostei</taxon>
        <taxon>Acanthomorphata</taxon>
        <taxon>Eupercaria</taxon>
        <taxon>Perciformes</taxon>
        <taxon>Percoidei</taxon>
        <taxon>Percidae</taxon>
        <taxon>Percinae</taxon>
        <taxon>Perca</taxon>
    </lineage>
</organism>
<evidence type="ECO:0000313" key="1">
    <source>
        <dbReference type="EMBL" id="KAF1380256.1"/>
    </source>
</evidence>
<sequence length="428" mass="49821">MSFNTGRICRYCMASHSEIQHEFCEESFVLRTTEVHKYHVDCVKNDKQSAVLYGVNGNCTFDALPYFDVTKCFPPDVMHDLLEGVLPLVMKLVICKAHNQKHITISELNDELKNVNIGKNDRRNKPVPLTEKLLGHSKIVGSASQKWCLFRLLPFLMAQHIPSDSPYWHVFLLCSEIVDIVMATKVRKDELAHLKLLIQEFLDKTTEVFGNVLTPKCHYLIHYPRLILMYGPLRPLWCMRYESKHQYFKNIASKCRNFVNITLTFSNRHQMKQCWEFSSDRFLGDFENALSKSISMPFSSLPRDLQNSLKLNQSFEDVQFQDKVLQRVSSLSVNGVKYALEDVFVVGHVHTEAIPLFLKIKYILNIETFWVLCGKLLLPWSYDNHFHAYHVTVDNDWILLSPGNELDHQALDTYFVDDRLYVSLRYSV</sequence>
<name>A0A6A5EC97_PERFL</name>